<feature type="non-terminal residue" evidence="1">
    <location>
        <position position="1"/>
    </location>
</feature>
<gene>
    <name evidence="1" type="ORF">UJA718_LOCUS44716</name>
</gene>
<keyword evidence="2" id="KW-1185">Reference proteome</keyword>
<comment type="caution">
    <text evidence="1">The sequence shown here is derived from an EMBL/GenBank/DDBJ whole genome shotgun (WGS) entry which is preliminary data.</text>
</comment>
<protein>
    <submittedName>
        <fullName evidence="1">Uncharacterized protein</fullName>
    </submittedName>
</protein>
<name>A0A821TZX1_9BILA</name>
<dbReference type="SUPFAM" id="SSF48726">
    <property type="entry name" value="Immunoglobulin"/>
    <property type="match status" value="1"/>
</dbReference>
<dbReference type="EMBL" id="CAJOBP010070558">
    <property type="protein sequence ID" value="CAF4881568.1"/>
    <property type="molecule type" value="Genomic_DNA"/>
</dbReference>
<accession>A0A821TZX1</accession>
<dbReference type="InterPro" id="IPR036179">
    <property type="entry name" value="Ig-like_dom_sf"/>
</dbReference>
<sequence length="61" mass="7133">QQMNIQSDGFPPEFLQLFTDRPTSVNSTIKFEARLIGTQPLNVYWLFNRSPISALENNQRY</sequence>
<proteinExistence type="predicted"/>
<evidence type="ECO:0000313" key="1">
    <source>
        <dbReference type="EMBL" id="CAF4881568.1"/>
    </source>
</evidence>
<organism evidence="1 2">
    <name type="scientific">Rotaria socialis</name>
    <dbReference type="NCBI Taxonomy" id="392032"/>
    <lineage>
        <taxon>Eukaryota</taxon>
        <taxon>Metazoa</taxon>
        <taxon>Spiralia</taxon>
        <taxon>Gnathifera</taxon>
        <taxon>Rotifera</taxon>
        <taxon>Eurotatoria</taxon>
        <taxon>Bdelloidea</taxon>
        <taxon>Philodinida</taxon>
        <taxon>Philodinidae</taxon>
        <taxon>Rotaria</taxon>
    </lineage>
</organism>
<feature type="non-terminal residue" evidence="1">
    <location>
        <position position="61"/>
    </location>
</feature>
<dbReference type="AlphaFoldDB" id="A0A821TZX1"/>
<dbReference type="Proteomes" id="UP000663873">
    <property type="component" value="Unassembled WGS sequence"/>
</dbReference>
<reference evidence="1" key="1">
    <citation type="submission" date="2021-02" db="EMBL/GenBank/DDBJ databases">
        <authorList>
            <person name="Nowell W R."/>
        </authorList>
    </citation>
    <scope>NUCLEOTIDE SEQUENCE</scope>
</reference>
<evidence type="ECO:0000313" key="2">
    <source>
        <dbReference type="Proteomes" id="UP000663873"/>
    </source>
</evidence>